<sequence>MEIILLFSLILVNGVLAMSEVALLTSKRAKLSAMSAKGKKSAEAALRISADPTQFLSAIQIGITSIGLLSGIVGESIFAKPLAIWLQSVGVPDGIADITATVSVVLIVTFVAITVGELVPKRIGQSNPEAIAAVMARPMLILSIATRPFVLILSVTTNALLRLFGVGKHKEATVTEDEIEAILDEGSVAGLIEDQERELVKNVFRLDDRKLGSLMVPRSEIIYVDINAPEAESFDQIAQSVRSRIPVCDGDLDSIIGVLSAKTALSTVARGEKLSLQDNLEAPLYVPETLTGMDLLEQFKQSRTHIAFVVDEYGSLEGLVTIQDIFDTLIGEIVTEGEEATDPVQRDDGSWLFEGDTSIHELKDCLVIEDVPEQDKGRYHTVSGLILLLLGKMPVSGDSVVIEDWKLEVVDMDGRRIDKILATRII</sequence>
<dbReference type="InterPro" id="IPR051676">
    <property type="entry name" value="UPF0053_domain"/>
</dbReference>
<dbReference type="InterPro" id="IPR000644">
    <property type="entry name" value="CBS_dom"/>
</dbReference>
<dbReference type="InterPro" id="IPR005170">
    <property type="entry name" value="Transptr-assoc_dom"/>
</dbReference>
<feature type="transmembrane region" description="Helical" evidence="8">
    <location>
        <begin position="139"/>
        <end position="161"/>
    </location>
</feature>
<gene>
    <name evidence="11" type="ORF">UFOPK1931_00064</name>
</gene>
<keyword evidence="3 8" id="KW-0812">Transmembrane</keyword>
<evidence type="ECO:0000256" key="2">
    <source>
        <dbReference type="ARBA" id="ARBA00022475"/>
    </source>
</evidence>
<comment type="subcellular location">
    <subcellularLocation>
        <location evidence="1">Cell membrane</location>
        <topology evidence="1">Multi-pass membrane protein</topology>
    </subcellularLocation>
</comment>
<dbReference type="Pfam" id="PF00571">
    <property type="entry name" value="CBS"/>
    <property type="match status" value="1"/>
</dbReference>
<feature type="transmembrane region" description="Helical" evidence="8">
    <location>
        <begin position="55"/>
        <end position="74"/>
    </location>
</feature>
<keyword evidence="6" id="KW-0129">CBS domain</keyword>
<evidence type="ECO:0000259" key="9">
    <source>
        <dbReference type="PROSITE" id="PS51371"/>
    </source>
</evidence>
<evidence type="ECO:0000256" key="8">
    <source>
        <dbReference type="SAM" id="Phobius"/>
    </source>
</evidence>
<name>A0A6J6HNM4_9ZZZZ</name>
<dbReference type="AlphaFoldDB" id="A0A6J6HNM4"/>
<keyword evidence="7 8" id="KW-0472">Membrane</keyword>
<keyword evidence="2" id="KW-1003">Cell membrane</keyword>
<dbReference type="SUPFAM" id="SSF54631">
    <property type="entry name" value="CBS-domain pair"/>
    <property type="match status" value="1"/>
</dbReference>
<feature type="domain" description="CNNM transmembrane" evidence="10">
    <location>
        <begin position="1"/>
        <end position="196"/>
    </location>
</feature>
<keyword evidence="5 8" id="KW-1133">Transmembrane helix</keyword>
<evidence type="ECO:0000256" key="1">
    <source>
        <dbReference type="ARBA" id="ARBA00004651"/>
    </source>
</evidence>
<proteinExistence type="predicted"/>
<dbReference type="PROSITE" id="PS51846">
    <property type="entry name" value="CNNM"/>
    <property type="match status" value="1"/>
</dbReference>
<dbReference type="GO" id="GO:0050660">
    <property type="term" value="F:flavin adenine dinucleotide binding"/>
    <property type="evidence" value="ECO:0007669"/>
    <property type="project" value="InterPro"/>
</dbReference>
<evidence type="ECO:0000256" key="3">
    <source>
        <dbReference type="ARBA" id="ARBA00022692"/>
    </source>
</evidence>
<feature type="transmembrane region" description="Helical" evidence="8">
    <location>
        <begin position="95"/>
        <end position="119"/>
    </location>
</feature>
<dbReference type="InterPro" id="IPR044751">
    <property type="entry name" value="Ion_transp-like_CBS"/>
</dbReference>
<dbReference type="PROSITE" id="PS51371">
    <property type="entry name" value="CBS"/>
    <property type="match status" value="2"/>
</dbReference>
<evidence type="ECO:0000256" key="4">
    <source>
        <dbReference type="ARBA" id="ARBA00022737"/>
    </source>
</evidence>
<dbReference type="SMART" id="SM01091">
    <property type="entry name" value="CorC_HlyC"/>
    <property type="match status" value="1"/>
</dbReference>
<feature type="domain" description="CBS" evidence="9">
    <location>
        <begin position="279"/>
        <end position="336"/>
    </location>
</feature>
<dbReference type="SUPFAM" id="SSF56176">
    <property type="entry name" value="FAD-binding/transporter-associated domain-like"/>
    <property type="match status" value="1"/>
</dbReference>
<evidence type="ECO:0000256" key="7">
    <source>
        <dbReference type="ARBA" id="ARBA00023136"/>
    </source>
</evidence>
<dbReference type="CDD" id="cd04590">
    <property type="entry name" value="CBS_pair_CorC_HlyC_assoc"/>
    <property type="match status" value="1"/>
</dbReference>
<evidence type="ECO:0000256" key="6">
    <source>
        <dbReference type="ARBA" id="ARBA00023122"/>
    </source>
</evidence>
<dbReference type="Gene3D" id="3.30.465.10">
    <property type="match status" value="1"/>
</dbReference>
<organism evidence="11">
    <name type="scientific">freshwater metagenome</name>
    <dbReference type="NCBI Taxonomy" id="449393"/>
    <lineage>
        <taxon>unclassified sequences</taxon>
        <taxon>metagenomes</taxon>
        <taxon>ecological metagenomes</taxon>
    </lineage>
</organism>
<evidence type="ECO:0000259" key="10">
    <source>
        <dbReference type="PROSITE" id="PS51846"/>
    </source>
</evidence>
<dbReference type="PANTHER" id="PTHR43099">
    <property type="entry name" value="UPF0053 PROTEIN YRKA"/>
    <property type="match status" value="1"/>
</dbReference>
<dbReference type="Pfam" id="PF03471">
    <property type="entry name" value="CorC_HlyC"/>
    <property type="match status" value="1"/>
</dbReference>
<accession>A0A6J6HNM4</accession>
<evidence type="ECO:0000256" key="5">
    <source>
        <dbReference type="ARBA" id="ARBA00022989"/>
    </source>
</evidence>
<dbReference type="PANTHER" id="PTHR43099:SF5">
    <property type="entry name" value="HLYC_CORC FAMILY TRANSPORTER"/>
    <property type="match status" value="1"/>
</dbReference>
<reference evidence="11" key="1">
    <citation type="submission" date="2020-05" db="EMBL/GenBank/DDBJ databases">
        <authorList>
            <person name="Chiriac C."/>
            <person name="Salcher M."/>
            <person name="Ghai R."/>
            <person name="Kavagutti S V."/>
        </authorList>
    </citation>
    <scope>NUCLEOTIDE SEQUENCE</scope>
</reference>
<dbReference type="EMBL" id="CAEZVE010000005">
    <property type="protein sequence ID" value="CAB4614183.1"/>
    <property type="molecule type" value="Genomic_DNA"/>
</dbReference>
<protein>
    <submittedName>
        <fullName evidence="11">Unannotated protein</fullName>
    </submittedName>
</protein>
<dbReference type="InterPro" id="IPR016169">
    <property type="entry name" value="FAD-bd_PCMH_sub2"/>
</dbReference>
<dbReference type="GO" id="GO:0005886">
    <property type="term" value="C:plasma membrane"/>
    <property type="evidence" value="ECO:0007669"/>
    <property type="project" value="UniProtKB-SubCell"/>
</dbReference>
<dbReference type="InterPro" id="IPR046342">
    <property type="entry name" value="CBS_dom_sf"/>
</dbReference>
<feature type="domain" description="CBS" evidence="9">
    <location>
        <begin position="215"/>
        <end position="274"/>
    </location>
</feature>
<evidence type="ECO:0000313" key="11">
    <source>
        <dbReference type="EMBL" id="CAB4614183.1"/>
    </source>
</evidence>
<dbReference type="Gene3D" id="3.10.580.10">
    <property type="entry name" value="CBS-domain"/>
    <property type="match status" value="1"/>
</dbReference>
<dbReference type="InterPro" id="IPR036318">
    <property type="entry name" value="FAD-bd_PCMH-like_sf"/>
</dbReference>
<keyword evidence="4" id="KW-0677">Repeat</keyword>
<dbReference type="InterPro" id="IPR002550">
    <property type="entry name" value="CNNM"/>
</dbReference>
<dbReference type="Pfam" id="PF01595">
    <property type="entry name" value="CNNM"/>
    <property type="match status" value="1"/>
</dbReference>